<accession>A0ABS8TMH7</accession>
<protein>
    <submittedName>
        <fullName evidence="1">Uncharacterized protein</fullName>
    </submittedName>
</protein>
<organism evidence="1 2">
    <name type="scientific">Datura stramonium</name>
    <name type="common">Jimsonweed</name>
    <name type="synonym">Common thornapple</name>
    <dbReference type="NCBI Taxonomy" id="4076"/>
    <lineage>
        <taxon>Eukaryota</taxon>
        <taxon>Viridiplantae</taxon>
        <taxon>Streptophyta</taxon>
        <taxon>Embryophyta</taxon>
        <taxon>Tracheophyta</taxon>
        <taxon>Spermatophyta</taxon>
        <taxon>Magnoliopsida</taxon>
        <taxon>eudicotyledons</taxon>
        <taxon>Gunneridae</taxon>
        <taxon>Pentapetalae</taxon>
        <taxon>asterids</taxon>
        <taxon>lamiids</taxon>
        <taxon>Solanales</taxon>
        <taxon>Solanaceae</taxon>
        <taxon>Solanoideae</taxon>
        <taxon>Datureae</taxon>
        <taxon>Datura</taxon>
    </lineage>
</organism>
<dbReference type="EMBL" id="JACEIK010001866">
    <property type="protein sequence ID" value="MCD7472751.1"/>
    <property type="molecule type" value="Genomic_DNA"/>
</dbReference>
<dbReference type="Proteomes" id="UP000823775">
    <property type="component" value="Unassembled WGS sequence"/>
</dbReference>
<comment type="caution">
    <text evidence="1">The sequence shown here is derived from an EMBL/GenBank/DDBJ whole genome shotgun (WGS) entry which is preliminary data.</text>
</comment>
<evidence type="ECO:0000313" key="2">
    <source>
        <dbReference type="Proteomes" id="UP000823775"/>
    </source>
</evidence>
<sequence length="122" mass="12838">MTRGKMLMAWTKENAVDMSAVDAAGRLGSGVAEVLARGTGSWRQDWARQALVRMAARARACAGAHAGRHMAPAVGQFPCVTVFGSIPCGLDCRTVGEALRQKPLACVESAPVTVSTYGSLKF</sequence>
<evidence type="ECO:0000313" key="1">
    <source>
        <dbReference type="EMBL" id="MCD7472751.1"/>
    </source>
</evidence>
<proteinExistence type="predicted"/>
<reference evidence="1 2" key="1">
    <citation type="journal article" date="2021" name="BMC Genomics">
        <title>Datura genome reveals duplications of psychoactive alkaloid biosynthetic genes and high mutation rate following tissue culture.</title>
        <authorList>
            <person name="Rajewski A."/>
            <person name="Carter-House D."/>
            <person name="Stajich J."/>
            <person name="Litt A."/>
        </authorList>
    </citation>
    <scope>NUCLEOTIDE SEQUENCE [LARGE SCALE GENOMIC DNA]</scope>
    <source>
        <strain evidence="1">AR-01</strain>
    </source>
</reference>
<name>A0ABS8TMH7_DATST</name>
<keyword evidence="2" id="KW-1185">Reference proteome</keyword>
<gene>
    <name evidence="1" type="ORF">HAX54_014083</name>
</gene>